<evidence type="ECO:0000313" key="6">
    <source>
        <dbReference type="Proteomes" id="UP000515121"/>
    </source>
</evidence>
<accession>A0A6P6B5M6</accession>
<dbReference type="CDD" id="cd06465">
    <property type="entry name" value="p23_hB-ind1_like"/>
    <property type="match status" value="1"/>
</dbReference>
<comment type="subunit">
    <text evidence="2">Interacts with HSP90 in an ATP-dependent manner.</text>
</comment>
<dbReference type="PANTHER" id="PTHR22932:SF11">
    <property type="entry name" value="CO-CHAPERONE PROTEIN P23"/>
    <property type="match status" value="1"/>
</dbReference>
<dbReference type="GO" id="GO:0009408">
    <property type="term" value="P:response to heat"/>
    <property type="evidence" value="ECO:0007669"/>
    <property type="project" value="UniProtKB-ARBA"/>
</dbReference>
<dbReference type="GO" id="GO:0005829">
    <property type="term" value="C:cytosol"/>
    <property type="evidence" value="ECO:0007669"/>
    <property type="project" value="TreeGrafter"/>
</dbReference>
<dbReference type="InterPro" id="IPR008978">
    <property type="entry name" value="HSP20-like_chaperone"/>
</dbReference>
<feature type="signal peptide" evidence="4">
    <location>
        <begin position="1"/>
        <end position="24"/>
    </location>
</feature>
<dbReference type="AlphaFoldDB" id="A0A6P6B5M6"/>
<dbReference type="FunFam" id="2.60.40.790:FF:000013">
    <property type="entry name" value="Very-long-chain (3R)-3-hydroxyacyl-CoA dehydratase"/>
    <property type="match status" value="1"/>
</dbReference>
<dbReference type="InterPro" id="IPR007052">
    <property type="entry name" value="CS_dom"/>
</dbReference>
<feature type="region of interest" description="Disordered" evidence="3">
    <location>
        <begin position="211"/>
        <end position="240"/>
    </location>
</feature>
<evidence type="ECO:0000256" key="4">
    <source>
        <dbReference type="SAM" id="SignalP"/>
    </source>
</evidence>
<comment type="subcellular location">
    <subcellularLocation>
        <location evidence="2">Cytoplasm</location>
    </subcellularLocation>
    <subcellularLocation>
        <location evidence="2">Nucleus</location>
    </subcellularLocation>
</comment>
<evidence type="ECO:0000256" key="1">
    <source>
        <dbReference type="ARBA" id="ARBA00025733"/>
    </source>
</evidence>
<reference evidence="7" key="1">
    <citation type="submission" date="2025-08" db="UniProtKB">
        <authorList>
            <consortium name="RefSeq"/>
        </authorList>
    </citation>
    <scope>IDENTIFICATION</scope>
    <source>
        <tissue evidence="7">Fruit stalk</tissue>
    </source>
</reference>
<evidence type="ECO:0000313" key="7">
    <source>
        <dbReference type="RefSeq" id="XP_022772483.1"/>
    </source>
</evidence>
<dbReference type="GeneID" id="111315167"/>
<sequence>MKGRSDNYVLGLLVFFSLGWKLQGDDKHKKGRATIEDSDSRGPCCGQNFSLVGRTAMMFLQERNRNQKSQYSNWHPTVKWAQMSDVVFITFELPDAQDVKLKQEPVGKFFFPDTIGVDKIPYEVDMALHDQIVVDESKASVGKRNICYLVKKAENKWWSRLLKQEGKPPVFWKVDWDRWVDEGEEDQDNAIALDMNFGDFDFSKLNMGGGEGFCAAEGEDDDDSDTEEENVEELPPLKKD</sequence>
<keyword evidence="4" id="KW-0732">Signal</keyword>
<comment type="similarity">
    <text evidence="1 2">Belongs to the p23/wos2 family.</text>
</comment>
<gene>
    <name evidence="7" type="primary">LOC111315167</name>
</gene>
<keyword evidence="2" id="KW-0963">Cytoplasm</keyword>
<comment type="function">
    <text evidence="2">Acts as a co-chaperone for HSP90.</text>
</comment>
<evidence type="ECO:0000259" key="5">
    <source>
        <dbReference type="PROSITE" id="PS51203"/>
    </source>
</evidence>
<dbReference type="GO" id="GO:0005634">
    <property type="term" value="C:nucleus"/>
    <property type="evidence" value="ECO:0007669"/>
    <property type="project" value="UniProtKB-SubCell"/>
</dbReference>
<dbReference type="Gene3D" id="2.60.40.790">
    <property type="match status" value="1"/>
</dbReference>
<dbReference type="GO" id="GO:0006457">
    <property type="term" value="P:protein folding"/>
    <property type="evidence" value="ECO:0007669"/>
    <property type="project" value="TreeGrafter"/>
</dbReference>
<dbReference type="InterPro" id="IPR045250">
    <property type="entry name" value="p23-like"/>
</dbReference>
<keyword evidence="6" id="KW-1185">Reference proteome</keyword>
<dbReference type="GO" id="GO:0051087">
    <property type="term" value="F:protein-folding chaperone binding"/>
    <property type="evidence" value="ECO:0007669"/>
    <property type="project" value="UniProtKB-ARBA"/>
</dbReference>
<keyword evidence="2" id="KW-0143">Chaperone</keyword>
<dbReference type="RefSeq" id="XP_022772483.1">
    <property type="nucleotide sequence ID" value="XM_022916748.1"/>
</dbReference>
<dbReference type="PROSITE" id="PS51203">
    <property type="entry name" value="CS"/>
    <property type="match status" value="1"/>
</dbReference>
<feature type="compositionally biased region" description="Acidic residues" evidence="3">
    <location>
        <begin position="217"/>
        <end position="232"/>
    </location>
</feature>
<dbReference type="SUPFAM" id="SSF49764">
    <property type="entry name" value="HSP20-like chaperones"/>
    <property type="match status" value="1"/>
</dbReference>
<name>A0A6P6B5M6_DURZI</name>
<dbReference type="KEGG" id="dzi:111315167"/>
<dbReference type="GO" id="GO:0051879">
    <property type="term" value="F:Hsp90 protein binding"/>
    <property type="evidence" value="ECO:0007669"/>
    <property type="project" value="UniProtKB-UniRule"/>
</dbReference>
<organism evidence="6 7">
    <name type="scientific">Durio zibethinus</name>
    <name type="common">Durian</name>
    <dbReference type="NCBI Taxonomy" id="66656"/>
    <lineage>
        <taxon>Eukaryota</taxon>
        <taxon>Viridiplantae</taxon>
        <taxon>Streptophyta</taxon>
        <taxon>Embryophyta</taxon>
        <taxon>Tracheophyta</taxon>
        <taxon>Spermatophyta</taxon>
        <taxon>Magnoliopsida</taxon>
        <taxon>eudicotyledons</taxon>
        <taxon>Gunneridae</taxon>
        <taxon>Pentapetalae</taxon>
        <taxon>rosids</taxon>
        <taxon>malvids</taxon>
        <taxon>Malvales</taxon>
        <taxon>Malvaceae</taxon>
        <taxon>Helicteroideae</taxon>
        <taxon>Durio</taxon>
    </lineage>
</organism>
<evidence type="ECO:0000256" key="2">
    <source>
        <dbReference type="RuleBase" id="RU369032"/>
    </source>
</evidence>
<dbReference type="Pfam" id="PF04969">
    <property type="entry name" value="CS"/>
    <property type="match status" value="1"/>
</dbReference>
<dbReference type="OrthoDB" id="1564555at2759"/>
<feature type="chain" id="PRO_5027923840" description="Co-chaperone protein p23" evidence="4">
    <location>
        <begin position="25"/>
        <end position="240"/>
    </location>
</feature>
<evidence type="ECO:0000256" key="3">
    <source>
        <dbReference type="SAM" id="MobiDB-lite"/>
    </source>
</evidence>
<protein>
    <recommendedName>
        <fullName evidence="2">Co-chaperone protein p23</fullName>
    </recommendedName>
</protein>
<feature type="domain" description="CS" evidence="5">
    <location>
        <begin position="73"/>
        <end position="162"/>
    </location>
</feature>
<dbReference type="GO" id="GO:0051131">
    <property type="term" value="P:chaperone-mediated protein complex assembly"/>
    <property type="evidence" value="ECO:0007669"/>
    <property type="project" value="TreeGrafter"/>
</dbReference>
<keyword evidence="2" id="KW-0539">Nucleus</keyword>
<dbReference type="GO" id="GO:0101031">
    <property type="term" value="C:protein folding chaperone complex"/>
    <property type="evidence" value="ECO:0007669"/>
    <property type="project" value="UniProtKB-ARBA"/>
</dbReference>
<proteinExistence type="inferred from homology"/>
<dbReference type="Proteomes" id="UP000515121">
    <property type="component" value="Unplaced"/>
</dbReference>
<dbReference type="PANTHER" id="PTHR22932">
    <property type="entry name" value="TELOMERASE-BINDING PROTEIN P23 HSP90 CO-CHAPERONE"/>
    <property type="match status" value="1"/>
</dbReference>